<dbReference type="AlphaFoldDB" id="A0A6G1BQ92"/>
<reference evidence="2 3" key="1">
    <citation type="submission" date="2019-11" db="EMBL/GenBank/DDBJ databases">
        <title>Whole genome sequence of Oryza granulata.</title>
        <authorList>
            <person name="Li W."/>
        </authorList>
    </citation>
    <scope>NUCLEOTIDE SEQUENCE [LARGE SCALE GENOMIC DNA]</scope>
    <source>
        <strain evidence="3">cv. Menghai</strain>
        <tissue evidence="2">Leaf</tissue>
    </source>
</reference>
<accession>A0A6G1BQ92</accession>
<feature type="region of interest" description="Disordered" evidence="1">
    <location>
        <begin position="1"/>
        <end position="41"/>
    </location>
</feature>
<evidence type="ECO:0000256" key="1">
    <source>
        <dbReference type="SAM" id="MobiDB-lite"/>
    </source>
</evidence>
<evidence type="ECO:0000313" key="2">
    <source>
        <dbReference type="EMBL" id="KAF0890535.1"/>
    </source>
</evidence>
<dbReference type="Proteomes" id="UP000479710">
    <property type="component" value="Unassembled WGS sequence"/>
</dbReference>
<keyword evidence="3" id="KW-1185">Reference proteome</keyword>
<feature type="region of interest" description="Disordered" evidence="1">
    <location>
        <begin position="59"/>
        <end position="81"/>
    </location>
</feature>
<gene>
    <name evidence="2" type="ORF">E2562_003750</name>
</gene>
<feature type="compositionally biased region" description="Acidic residues" evidence="1">
    <location>
        <begin position="63"/>
        <end position="81"/>
    </location>
</feature>
<proteinExistence type="predicted"/>
<dbReference type="EMBL" id="SPHZ02000011">
    <property type="protein sequence ID" value="KAF0890535.1"/>
    <property type="molecule type" value="Genomic_DNA"/>
</dbReference>
<feature type="compositionally biased region" description="Low complexity" evidence="1">
    <location>
        <begin position="24"/>
        <end position="38"/>
    </location>
</feature>
<comment type="caution">
    <text evidence="2">The sequence shown here is derived from an EMBL/GenBank/DDBJ whole genome shotgun (WGS) entry which is preliminary data.</text>
</comment>
<name>A0A6G1BQ92_9ORYZ</name>
<protein>
    <submittedName>
        <fullName evidence="2">Uncharacterized protein</fullName>
    </submittedName>
</protein>
<sequence length="136" mass="15098">MLSASASSHPRPGSQPGIISVAGSPPTTAPLAPSTQLPKRARAGRCSIPFTSFMPNYSCLTNDGEDEDAERDGDNMPEYDTDELDIDQMLRDGKKGYSNDRDFKKFKCMVEESKTPIYHSCKEEHNKLNVILSYYS</sequence>
<organism evidence="2 3">
    <name type="scientific">Oryza meyeriana var. granulata</name>
    <dbReference type="NCBI Taxonomy" id="110450"/>
    <lineage>
        <taxon>Eukaryota</taxon>
        <taxon>Viridiplantae</taxon>
        <taxon>Streptophyta</taxon>
        <taxon>Embryophyta</taxon>
        <taxon>Tracheophyta</taxon>
        <taxon>Spermatophyta</taxon>
        <taxon>Magnoliopsida</taxon>
        <taxon>Liliopsida</taxon>
        <taxon>Poales</taxon>
        <taxon>Poaceae</taxon>
        <taxon>BOP clade</taxon>
        <taxon>Oryzoideae</taxon>
        <taxon>Oryzeae</taxon>
        <taxon>Oryzinae</taxon>
        <taxon>Oryza</taxon>
        <taxon>Oryza meyeriana</taxon>
    </lineage>
</organism>
<evidence type="ECO:0000313" key="3">
    <source>
        <dbReference type="Proteomes" id="UP000479710"/>
    </source>
</evidence>